<name>A0ABR4FA70_9PEZI</name>
<evidence type="ECO:0000313" key="3">
    <source>
        <dbReference type="Proteomes" id="UP001600888"/>
    </source>
</evidence>
<organism evidence="2 3">
    <name type="scientific">Diaporthe vaccinii</name>
    <dbReference type="NCBI Taxonomy" id="105482"/>
    <lineage>
        <taxon>Eukaryota</taxon>
        <taxon>Fungi</taxon>
        <taxon>Dikarya</taxon>
        <taxon>Ascomycota</taxon>
        <taxon>Pezizomycotina</taxon>
        <taxon>Sordariomycetes</taxon>
        <taxon>Sordariomycetidae</taxon>
        <taxon>Diaporthales</taxon>
        <taxon>Diaporthaceae</taxon>
        <taxon>Diaporthe</taxon>
        <taxon>Diaporthe eres species complex</taxon>
    </lineage>
</organism>
<keyword evidence="1" id="KW-0812">Transmembrane</keyword>
<accession>A0ABR4FA70</accession>
<feature type="transmembrane region" description="Helical" evidence="1">
    <location>
        <begin position="20"/>
        <end position="42"/>
    </location>
</feature>
<proteinExistence type="predicted"/>
<gene>
    <name evidence="2" type="ORF">FJTKL_12948</name>
</gene>
<keyword evidence="3" id="KW-1185">Reference proteome</keyword>
<evidence type="ECO:0000256" key="1">
    <source>
        <dbReference type="SAM" id="Phobius"/>
    </source>
</evidence>
<dbReference type="Proteomes" id="UP001600888">
    <property type="component" value="Unassembled WGS sequence"/>
</dbReference>
<comment type="caution">
    <text evidence="2">The sequence shown here is derived from an EMBL/GenBank/DDBJ whole genome shotgun (WGS) entry which is preliminary data.</text>
</comment>
<keyword evidence="1" id="KW-1133">Transmembrane helix</keyword>
<dbReference type="EMBL" id="JBAWTH010000006">
    <property type="protein sequence ID" value="KAL2291587.1"/>
    <property type="molecule type" value="Genomic_DNA"/>
</dbReference>
<evidence type="ECO:0000313" key="2">
    <source>
        <dbReference type="EMBL" id="KAL2291587.1"/>
    </source>
</evidence>
<reference evidence="2 3" key="1">
    <citation type="submission" date="2024-03" db="EMBL/GenBank/DDBJ databases">
        <title>A high-quality draft genome sequence of Diaporthe vaccinii, a causative agent of upright dieback and viscid rot disease in cranberry plants.</title>
        <authorList>
            <person name="Sarrasin M."/>
            <person name="Lang B.F."/>
            <person name="Burger G."/>
        </authorList>
    </citation>
    <scope>NUCLEOTIDE SEQUENCE [LARGE SCALE GENOMIC DNA]</scope>
    <source>
        <strain evidence="2 3">IS7</strain>
    </source>
</reference>
<sequence length="104" mass="11712">MAFYVLSRERCSRIDRLHSLHNTLLALDLIASLVVAGSWYGVRVGLSTRHTQTHPVCLDPVRLHHRELSFAYIPLLPEMPCLNTPVLEKAKPVPLRKSPFAGSE</sequence>
<protein>
    <submittedName>
        <fullName evidence="2">Uncharacterized protein</fullName>
    </submittedName>
</protein>
<keyword evidence="1" id="KW-0472">Membrane</keyword>